<comment type="caution">
    <text evidence="2">The sequence shown here is derived from an EMBL/GenBank/DDBJ whole genome shotgun (WGS) entry which is preliminary data.</text>
</comment>
<gene>
    <name evidence="2" type="ORF">Ahy_A03g016309</name>
</gene>
<organism evidence="2 3">
    <name type="scientific">Arachis hypogaea</name>
    <name type="common">Peanut</name>
    <dbReference type="NCBI Taxonomy" id="3818"/>
    <lineage>
        <taxon>Eukaryota</taxon>
        <taxon>Viridiplantae</taxon>
        <taxon>Streptophyta</taxon>
        <taxon>Embryophyta</taxon>
        <taxon>Tracheophyta</taxon>
        <taxon>Spermatophyta</taxon>
        <taxon>Magnoliopsida</taxon>
        <taxon>eudicotyledons</taxon>
        <taxon>Gunneridae</taxon>
        <taxon>Pentapetalae</taxon>
        <taxon>rosids</taxon>
        <taxon>fabids</taxon>
        <taxon>Fabales</taxon>
        <taxon>Fabaceae</taxon>
        <taxon>Papilionoideae</taxon>
        <taxon>50 kb inversion clade</taxon>
        <taxon>dalbergioids sensu lato</taxon>
        <taxon>Dalbergieae</taxon>
        <taxon>Pterocarpus clade</taxon>
        <taxon>Arachis</taxon>
    </lineage>
</organism>
<dbReference type="AlphaFoldDB" id="A0A445E2U1"/>
<evidence type="ECO:0000313" key="2">
    <source>
        <dbReference type="EMBL" id="RYR69757.1"/>
    </source>
</evidence>
<evidence type="ECO:0000256" key="1">
    <source>
        <dbReference type="SAM" id="MobiDB-lite"/>
    </source>
</evidence>
<name>A0A445E2U1_ARAHY</name>
<dbReference type="EMBL" id="SDMP01000003">
    <property type="protein sequence ID" value="RYR69757.1"/>
    <property type="molecule type" value="Genomic_DNA"/>
</dbReference>
<sequence length="408" mass="46186">MPEIFRMDVTKVESTSQPKRTRKPTEEKNVQLKENSTGKRKYVRRKAINKTPTISAEETIIDLTQNSTKKSCKSNSPEAQPIEKTNKKRGLKKKMHNKSYPTEATIGLSETLIRGPNTRSRSSKKFKEESSTDMMNIVYSHDTQVQNTLAKRMRYSRRNATNKVSYDHELSTEDIKISNNKNKRDQAIGNEESPNTSDRNIIGVHHNDLSLYRTKIETASTSATTNLNEAEMTFSPQDVRRLDYASNSDSSEYNSDYDNFISRVRSCEELNFSGKKGGIFYEQISEDAVDKSLGADMSPKVKDEKLGEKNEREMNRRRNMCTSKSKSLSDMSISSQAVLISEVSCLPMNAKSMPPPVTNSSERDFRNCLKSFWNCSKYALCIDTGLVLVKYMLSHLSASSPSINFSGT</sequence>
<proteinExistence type="predicted"/>
<accession>A0A445E2U1</accession>
<reference evidence="2 3" key="1">
    <citation type="submission" date="2019-01" db="EMBL/GenBank/DDBJ databases">
        <title>Sequencing of cultivated peanut Arachis hypogaea provides insights into genome evolution and oil improvement.</title>
        <authorList>
            <person name="Chen X."/>
        </authorList>
    </citation>
    <scope>NUCLEOTIDE SEQUENCE [LARGE SCALE GENOMIC DNA]</scope>
    <source>
        <strain evidence="3">cv. Fuhuasheng</strain>
        <tissue evidence="2">Leaves</tissue>
    </source>
</reference>
<feature type="compositionally biased region" description="Basic and acidic residues" evidence="1">
    <location>
        <begin position="1"/>
        <end position="11"/>
    </location>
</feature>
<feature type="compositionally biased region" description="Basic and acidic residues" evidence="1">
    <location>
        <begin position="177"/>
        <end position="186"/>
    </location>
</feature>
<keyword evidence="3" id="KW-1185">Reference proteome</keyword>
<feature type="region of interest" description="Disordered" evidence="1">
    <location>
        <begin position="177"/>
        <end position="200"/>
    </location>
</feature>
<feature type="region of interest" description="Disordered" evidence="1">
    <location>
        <begin position="67"/>
        <end position="100"/>
    </location>
</feature>
<evidence type="ECO:0000313" key="3">
    <source>
        <dbReference type="Proteomes" id="UP000289738"/>
    </source>
</evidence>
<feature type="compositionally biased region" description="Polar residues" evidence="1">
    <location>
        <begin position="67"/>
        <end position="78"/>
    </location>
</feature>
<protein>
    <submittedName>
        <fullName evidence="2">Uncharacterized protein</fullName>
    </submittedName>
</protein>
<feature type="compositionally biased region" description="Basic residues" evidence="1">
    <location>
        <begin position="86"/>
        <end position="97"/>
    </location>
</feature>
<dbReference type="Proteomes" id="UP000289738">
    <property type="component" value="Chromosome A03"/>
</dbReference>
<feature type="region of interest" description="Disordered" evidence="1">
    <location>
        <begin position="1"/>
        <end position="40"/>
    </location>
</feature>